<keyword evidence="1 2" id="KW-0732">Signal</keyword>
<feature type="signal peptide" evidence="2">
    <location>
        <begin position="1"/>
        <end position="22"/>
    </location>
</feature>
<organism evidence="4 5">
    <name type="scientific">Geobacter benzoatilyticus</name>
    <dbReference type="NCBI Taxonomy" id="2815309"/>
    <lineage>
        <taxon>Bacteria</taxon>
        <taxon>Pseudomonadati</taxon>
        <taxon>Thermodesulfobacteriota</taxon>
        <taxon>Desulfuromonadia</taxon>
        <taxon>Geobacterales</taxon>
        <taxon>Geobacteraceae</taxon>
        <taxon>Geobacter</taxon>
    </lineage>
</organism>
<dbReference type="Gene3D" id="2.40.160.20">
    <property type="match status" value="1"/>
</dbReference>
<dbReference type="Proteomes" id="UP000663651">
    <property type="component" value="Chromosome"/>
</dbReference>
<evidence type="ECO:0000256" key="1">
    <source>
        <dbReference type="ARBA" id="ARBA00022729"/>
    </source>
</evidence>
<dbReference type="InterPro" id="IPR027385">
    <property type="entry name" value="Beta-barrel_OMP"/>
</dbReference>
<dbReference type="InterPro" id="IPR011250">
    <property type="entry name" value="OMP/PagP_B-barrel"/>
</dbReference>
<feature type="domain" description="Outer membrane protein beta-barrel" evidence="3">
    <location>
        <begin position="7"/>
        <end position="221"/>
    </location>
</feature>
<dbReference type="EMBL" id="CP071382">
    <property type="protein sequence ID" value="QSV46013.1"/>
    <property type="molecule type" value="Genomic_DNA"/>
</dbReference>
<dbReference type="Pfam" id="PF13505">
    <property type="entry name" value="OMP_b-brl"/>
    <property type="match status" value="1"/>
</dbReference>
<proteinExistence type="predicted"/>
<evidence type="ECO:0000256" key="2">
    <source>
        <dbReference type="SAM" id="SignalP"/>
    </source>
</evidence>
<gene>
    <name evidence="4" type="ORF">JZM60_01575</name>
</gene>
<evidence type="ECO:0000259" key="3">
    <source>
        <dbReference type="Pfam" id="PF13505"/>
    </source>
</evidence>
<sequence>MKRILIALAAISIWGIPAISSATPPRPGGYLAGFLGVNFPRDADVSTYDYAFDESYDDDVEFDPGIAVGGAVGYDYGFLRLEGEISYRHAEISSVTDAPTGASYRGVDGDFGTLAFMANAFFDLHNNSPITPYWGGGVGFAVLSASDVTSADGLLYEEGEDTVFAYQAGAGVEIALNPFLSLDLGYRYFGTAKGTIDDDSDLSTKFKMESHNALMGVRFKF</sequence>
<name>A0ABX7Q4M6_9BACT</name>
<dbReference type="SUPFAM" id="SSF56925">
    <property type="entry name" value="OMPA-like"/>
    <property type="match status" value="1"/>
</dbReference>
<keyword evidence="5" id="KW-1185">Reference proteome</keyword>
<feature type="chain" id="PRO_5046405338" evidence="2">
    <location>
        <begin position="23"/>
        <end position="221"/>
    </location>
</feature>
<accession>A0ABX7Q4M6</accession>
<evidence type="ECO:0000313" key="4">
    <source>
        <dbReference type="EMBL" id="QSV46013.1"/>
    </source>
</evidence>
<evidence type="ECO:0000313" key="5">
    <source>
        <dbReference type="Proteomes" id="UP000663651"/>
    </source>
</evidence>
<protein>
    <submittedName>
        <fullName evidence="4">Porin family protein</fullName>
    </submittedName>
</protein>
<dbReference type="RefSeq" id="WP_207163802.1">
    <property type="nucleotide sequence ID" value="NZ_CP071382.1"/>
</dbReference>
<reference evidence="4 5" key="1">
    <citation type="submission" date="2021-03" db="EMBL/GenBank/DDBJ databases">
        <title>Geobacter metallireducens gen. nov. sp. nov., a microorganism capable of coupling the complete oxidation of organic compounds to the reduction of iron and other metals.</title>
        <authorList>
            <person name="Li Y."/>
        </authorList>
    </citation>
    <scope>NUCLEOTIDE SEQUENCE [LARGE SCALE GENOMIC DNA]</scope>
    <source>
        <strain evidence="4 5">Jerry-YX</strain>
    </source>
</reference>